<dbReference type="OrthoDB" id="787154at2759"/>
<feature type="region of interest" description="Disordered" evidence="2">
    <location>
        <begin position="347"/>
        <end position="385"/>
    </location>
</feature>
<reference evidence="5 6" key="1">
    <citation type="submission" date="2025-04" db="UniProtKB">
        <authorList>
            <consortium name="RefSeq"/>
        </authorList>
    </citation>
    <scope>IDENTIFICATION</scope>
</reference>
<dbReference type="PANTHER" id="PTHR34568">
    <property type="entry name" value="RRM DOMAIN-CONTAINING PROTEIN"/>
    <property type="match status" value="1"/>
</dbReference>
<dbReference type="OMA" id="TMESEHK"/>
<protein>
    <submittedName>
        <fullName evidence="5 6">Uncharacterized protein LOC104604608</fullName>
    </submittedName>
</protein>
<evidence type="ECO:0000313" key="5">
    <source>
        <dbReference type="RefSeq" id="XP_010267342.1"/>
    </source>
</evidence>
<dbReference type="RefSeq" id="XP_010267343.1">
    <property type="nucleotide sequence ID" value="XM_010269041.2"/>
</dbReference>
<dbReference type="KEGG" id="nnu:104604608"/>
<proteinExistence type="predicted"/>
<gene>
    <name evidence="5 6 7 8" type="primary">LOC104604608</name>
</gene>
<feature type="domain" description="AT3G52170-like helix-turn-helix" evidence="3">
    <location>
        <begin position="31"/>
        <end position="79"/>
    </location>
</feature>
<feature type="coiled-coil region" evidence="1">
    <location>
        <begin position="235"/>
        <end position="262"/>
    </location>
</feature>
<keyword evidence="4" id="KW-1185">Reference proteome</keyword>
<dbReference type="InterPro" id="IPR058941">
    <property type="entry name" value="HTH_AT3G52170-like"/>
</dbReference>
<evidence type="ECO:0000313" key="6">
    <source>
        <dbReference type="RefSeq" id="XP_010267343.1"/>
    </source>
</evidence>
<name>A0A1U8AI46_NELNU</name>
<dbReference type="PANTHER" id="PTHR34568:SF1">
    <property type="entry name" value="DNA BINDING PROTEIN"/>
    <property type="match status" value="1"/>
</dbReference>
<dbReference type="GeneID" id="104604608"/>
<dbReference type="Pfam" id="PF25896">
    <property type="entry name" value="HTH_AT3G52170"/>
    <property type="match status" value="1"/>
</dbReference>
<dbReference type="InterPro" id="IPR058942">
    <property type="entry name" value="AT3G52170-like"/>
</dbReference>
<dbReference type="eggNOG" id="ENOG502RFX1">
    <property type="taxonomic scope" value="Eukaryota"/>
</dbReference>
<organism evidence="4 8">
    <name type="scientific">Nelumbo nucifera</name>
    <name type="common">Sacred lotus</name>
    <dbReference type="NCBI Taxonomy" id="4432"/>
    <lineage>
        <taxon>Eukaryota</taxon>
        <taxon>Viridiplantae</taxon>
        <taxon>Streptophyta</taxon>
        <taxon>Embryophyta</taxon>
        <taxon>Tracheophyta</taxon>
        <taxon>Spermatophyta</taxon>
        <taxon>Magnoliopsida</taxon>
        <taxon>Proteales</taxon>
        <taxon>Nelumbonaceae</taxon>
        <taxon>Nelumbo</taxon>
    </lineage>
</organism>
<evidence type="ECO:0000259" key="3">
    <source>
        <dbReference type="Pfam" id="PF25896"/>
    </source>
</evidence>
<evidence type="ECO:0000313" key="7">
    <source>
        <dbReference type="RefSeq" id="XP_010267344.1"/>
    </source>
</evidence>
<dbReference type="RefSeq" id="XP_010267344.1">
    <property type="nucleotide sequence ID" value="XM_010269042.2"/>
</dbReference>
<keyword evidence="1" id="KW-0175">Coiled coil</keyword>
<accession>A0A1U8AI46</accession>
<dbReference type="AlphaFoldDB" id="A0A1U8AI46"/>
<sequence>MHTVKASWVGRTFAQAKCNDSGEKKSRVRRSKEERKAMVESFIKKYQSKNNGNFPSLSLTHKEVGGSFYTVREIVREIIQENRVLGPAKLTSEEQGTDQFSKQYPLGSISTEPQLQFDEVHLVSIDHQTIGKESVSTLRGDCTDHGSQSSNNKTYVNRTCIDEKHEEFNEWKPLEQGNGTAQVDDEPVFTEDQVTEKMEIVKNTEVSIAKITPIVADIIVETFPLKSAPKPINSMDGRSQEARDLTGNLEEQETEVEAASGHSYPIFQSIDSEEDNSTGLINANAATSLQDPPKKGIGSSGIGKGISNSLLEGSNLTNVSNYDTPTLHLPDQNREVSRIEPKLAPNEIPTQSVNASTTRSTHGESHSQPVVKKAGIQHSRSTEDGICSTLNRTKLESWKGESKKPAGAETNLIWAVFKAFIDSFVKFWSE</sequence>
<dbReference type="RefSeq" id="XP_010267342.1">
    <property type="nucleotide sequence ID" value="XM_010269040.2"/>
</dbReference>
<evidence type="ECO:0000313" key="4">
    <source>
        <dbReference type="Proteomes" id="UP000189703"/>
    </source>
</evidence>
<evidence type="ECO:0000256" key="2">
    <source>
        <dbReference type="SAM" id="MobiDB-lite"/>
    </source>
</evidence>
<evidence type="ECO:0000256" key="1">
    <source>
        <dbReference type="SAM" id="Coils"/>
    </source>
</evidence>
<feature type="compositionally biased region" description="Polar residues" evidence="2">
    <location>
        <begin position="348"/>
        <end position="360"/>
    </location>
</feature>
<dbReference type="RefSeq" id="XP_010267346.1">
    <property type="nucleotide sequence ID" value="XM_010269044.2"/>
</dbReference>
<evidence type="ECO:0000313" key="8">
    <source>
        <dbReference type="RefSeq" id="XP_010267346.1"/>
    </source>
</evidence>
<dbReference type="Proteomes" id="UP000189703">
    <property type="component" value="Unplaced"/>
</dbReference>